<comment type="caution">
    <text evidence="1">The sequence shown here is derived from an EMBL/GenBank/DDBJ whole genome shotgun (WGS) entry which is preliminary data.</text>
</comment>
<organism evidence="1 2">
    <name type="scientific">Eumeta variegata</name>
    <name type="common">Bagworm moth</name>
    <name type="synonym">Eumeta japonica</name>
    <dbReference type="NCBI Taxonomy" id="151549"/>
    <lineage>
        <taxon>Eukaryota</taxon>
        <taxon>Metazoa</taxon>
        <taxon>Ecdysozoa</taxon>
        <taxon>Arthropoda</taxon>
        <taxon>Hexapoda</taxon>
        <taxon>Insecta</taxon>
        <taxon>Pterygota</taxon>
        <taxon>Neoptera</taxon>
        <taxon>Endopterygota</taxon>
        <taxon>Lepidoptera</taxon>
        <taxon>Glossata</taxon>
        <taxon>Ditrysia</taxon>
        <taxon>Tineoidea</taxon>
        <taxon>Psychidae</taxon>
        <taxon>Oiketicinae</taxon>
        <taxon>Eumeta</taxon>
    </lineage>
</organism>
<dbReference type="AlphaFoldDB" id="A0A4C1TLY2"/>
<name>A0A4C1TLY2_EUMVA</name>
<sequence length="84" mass="9046">MEGWICGSRNAKAQQPPRARGHRRLKVNCCFRVNCDELPAAGSGHCPANYNRSAETSMFMKDSIGTLLAVVRAANGVLVATVDV</sequence>
<reference evidence="1 2" key="1">
    <citation type="journal article" date="2019" name="Commun. Biol.">
        <title>The bagworm genome reveals a unique fibroin gene that provides high tensile strength.</title>
        <authorList>
            <person name="Kono N."/>
            <person name="Nakamura H."/>
            <person name="Ohtoshi R."/>
            <person name="Tomita M."/>
            <person name="Numata K."/>
            <person name="Arakawa K."/>
        </authorList>
    </citation>
    <scope>NUCLEOTIDE SEQUENCE [LARGE SCALE GENOMIC DNA]</scope>
</reference>
<dbReference type="EMBL" id="BGZK01000063">
    <property type="protein sequence ID" value="GBP14321.1"/>
    <property type="molecule type" value="Genomic_DNA"/>
</dbReference>
<protein>
    <submittedName>
        <fullName evidence="1">Uncharacterized protein</fullName>
    </submittedName>
</protein>
<evidence type="ECO:0000313" key="1">
    <source>
        <dbReference type="EMBL" id="GBP14321.1"/>
    </source>
</evidence>
<proteinExistence type="predicted"/>
<evidence type="ECO:0000313" key="2">
    <source>
        <dbReference type="Proteomes" id="UP000299102"/>
    </source>
</evidence>
<dbReference type="Proteomes" id="UP000299102">
    <property type="component" value="Unassembled WGS sequence"/>
</dbReference>
<keyword evidence="2" id="KW-1185">Reference proteome</keyword>
<gene>
    <name evidence="1" type="ORF">EVAR_92322_1</name>
</gene>
<accession>A0A4C1TLY2</accession>